<evidence type="ECO:0000313" key="3">
    <source>
        <dbReference type="EMBL" id="GIZ53819.1"/>
    </source>
</evidence>
<reference evidence="3 4" key="1">
    <citation type="journal article" date="2022" name="Int. J. Syst. Evol. Microbiol.">
        <title>Noviherbaspirillum aridicola sp. nov., isolated from an arid soil in Pakistan.</title>
        <authorList>
            <person name="Khan I.U."/>
            <person name="Saqib M."/>
            <person name="Amin A."/>
            <person name="Hussain F."/>
            <person name="Li L."/>
            <person name="Liu Y.H."/>
            <person name="Fang B.Z."/>
            <person name="Ahmed I."/>
            <person name="Li W.J."/>
        </authorList>
    </citation>
    <scope>NUCLEOTIDE SEQUENCE [LARGE SCALE GENOMIC DNA]</scope>
    <source>
        <strain evidence="3 4">NCCP-691</strain>
    </source>
</reference>
<feature type="transmembrane region" description="Helical" evidence="1">
    <location>
        <begin position="96"/>
        <end position="112"/>
    </location>
</feature>
<protein>
    <submittedName>
        <fullName evidence="3">Protein hupE</fullName>
    </submittedName>
</protein>
<name>A0ABQ4Q9C1_9BURK</name>
<feature type="transmembrane region" description="Helical" evidence="1">
    <location>
        <begin position="41"/>
        <end position="60"/>
    </location>
</feature>
<sequence>MPRPSVALRSLALIAVGLLAAPAFAHPGAHHAAGLSSGFLHPLSGWDHLLAMLAAGVWAAQQRRMAWSLLALFPAAMAFGALLAFGGFSLPLVEPGIAASVLVLGLTVAFAVRMPALAGGALVALFAMCHGFAHGAELPAQTSAAGYAAGFLAATLALHLAGAAGSRLLQGLHAAIVRAAGAGVAFAGAWMLAAI</sequence>
<proteinExistence type="predicted"/>
<dbReference type="RefSeq" id="WP_220810235.1">
    <property type="nucleotide sequence ID" value="NZ_BPMK01000021.1"/>
</dbReference>
<feature type="signal peptide" evidence="2">
    <location>
        <begin position="1"/>
        <end position="25"/>
    </location>
</feature>
<keyword evidence="1" id="KW-0812">Transmembrane</keyword>
<feature type="transmembrane region" description="Helical" evidence="1">
    <location>
        <begin position="145"/>
        <end position="163"/>
    </location>
</feature>
<dbReference type="Proteomes" id="UP000887222">
    <property type="component" value="Unassembled WGS sequence"/>
</dbReference>
<feature type="chain" id="PRO_5045476033" evidence="2">
    <location>
        <begin position="26"/>
        <end position="195"/>
    </location>
</feature>
<feature type="transmembrane region" description="Helical" evidence="1">
    <location>
        <begin position="117"/>
        <end position="133"/>
    </location>
</feature>
<accession>A0ABQ4Q9C1</accession>
<dbReference type="EMBL" id="BPMK01000021">
    <property type="protein sequence ID" value="GIZ53819.1"/>
    <property type="molecule type" value="Genomic_DNA"/>
</dbReference>
<organism evidence="3 4">
    <name type="scientific">Noviherbaspirillum aridicola</name>
    <dbReference type="NCBI Taxonomy" id="2849687"/>
    <lineage>
        <taxon>Bacteria</taxon>
        <taxon>Pseudomonadati</taxon>
        <taxon>Pseudomonadota</taxon>
        <taxon>Betaproteobacteria</taxon>
        <taxon>Burkholderiales</taxon>
        <taxon>Oxalobacteraceae</taxon>
        <taxon>Noviherbaspirillum</taxon>
    </lineage>
</organism>
<evidence type="ECO:0000256" key="2">
    <source>
        <dbReference type="SAM" id="SignalP"/>
    </source>
</evidence>
<dbReference type="PIRSF" id="PIRSF016919">
    <property type="entry name" value="HupE_UreJ"/>
    <property type="match status" value="1"/>
</dbReference>
<keyword evidence="4" id="KW-1185">Reference proteome</keyword>
<dbReference type="InterPro" id="IPR007038">
    <property type="entry name" value="HupE_UreJ"/>
</dbReference>
<dbReference type="Pfam" id="PF04955">
    <property type="entry name" value="HupE_UreJ"/>
    <property type="match status" value="1"/>
</dbReference>
<gene>
    <name evidence="3" type="ORF">NCCP691_38330</name>
</gene>
<feature type="transmembrane region" description="Helical" evidence="1">
    <location>
        <begin position="175"/>
        <end position="193"/>
    </location>
</feature>
<keyword evidence="1" id="KW-1133">Transmembrane helix</keyword>
<evidence type="ECO:0000256" key="1">
    <source>
        <dbReference type="SAM" id="Phobius"/>
    </source>
</evidence>
<keyword evidence="1" id="KW-0472">Membrane</keyword>
<comment type="caution">
    <text evidence="3">The sequence shown here is derived from an EMBL/GenBank/DDBJ whole genome shotgun (WGS) entry which is preliminary data.</text>
</comment>
<keyword evidence="2" id="KW-0732">Signal</keyword>
<feature type="transmembrane region" description="Helical" evidence="1">
    <location>
        <begin position="67"/>
        <end position="90"/>
    </location>
</feature>
<evidence type="ECO:0000313" key="4">
    <source>
        <dbReference type="Proteomes" id="UP000887222"/>
    </source>
</evidence>